<protein>
    <submittedName>
        <fullName evidence="1">Uncharacterized protein</fullName>
    </submittedName>
</protein>
<sequence>MVNFSQLVSCLPILEENDVGYVTPASGTGSDIAKRILKYQEDNDVGINEMDSVGFKGTATNTGWKNCAICNIELKIQSLLQWFICFLHFNELPLKHLFENLEGFTTGSASFSG</sequence>
<proteinExistence type="predicted"/>
<evidence type="ECO:0000313" key="1">
    <source>
        <dbReference type="EMBL" id="GBN05634.1"/>
    </source>
</evidence>
<dbReference type="AlphaFoldDB" id="A0A4Y2KSW1"/>
<comment type="caution">
    <text evidence="1">The sequence shown here is derived from an EMBL/GenBank/DDBJ whole genome shotgun (WGS) entry which is preliminary data.</text>
</comment>
<dbReference type="Proteomes" id="UP000499080">
    <property type="component" value="Unassembled WGS sequence"/>
</dbReference>
<organism evidence="1 2">
    <name type="scientific">Araneus ventricosus</name>
    <name type="common">Orbweaver spider</name>
    <name type="synonym">Epeira ventricosa</name>
    <dbReference type="NCBI Taxonomy" id="182803"/>
    <lineage>
        <taxon>Eukaryota</taxon>
        <taxon>Metazoa</taxon>
        <taxon>Ecdysozoa</taxon>
        <taxon>Arthropoda</taxon>
        <taxon>Chelicerata</taxon>
        <taxon>Arachnida</taxon>
        <taxon>Araneae</taxon>
        <taxon>Araneomorphae</taxon>
        <taxon>Entelegynae</taxon>
        <taxon>Araneoidea</taxon>
        <taxon>Araneidae</taxon>
        <taxon>Araneus</taxon>
    </lineage>
</organism>
<evidence type="ECO:0000313" key="2">
    <source>
        <dbReference type="Proteomes" id="UP000499080"/>
    </source>
</evidence>
<accession>A0A4Y2KSW1</accession>
<keyword evidence="2" id="KW-1185">Reference proteome</keyword>
<dbReference type="OrthoDB" id="6617942at2759"/>
<gene>
    <name evidence="1" type="ORF">AVEN_115887_1</name>
</gene>
<reference evidence="1 2" key="1">
    <citation type="journal article" date="2019" name="Sci. Rep.">
        <title>Orb-weaving spider Araneus ventricosus genome elucidates the spidroin gene catalogue.</title>
        <authorList>
            <person name="Kono N."/>
            <person name="Nakamura H."/>
            <person name="Ohtoshi R."/>
            <person name="Moran D.A.P."/>
            <person name="Shinohara A."/>
            <person name="Yoshida Y."/>
            <person name="Fujiwara M."/>
            <person name="Mori M."/>
            <person name="Tomita M."/>
            <person name="Arakawa K."/>
        </authorList>
    </citation>
    <scope>NUCLEOTIDE SEQUENCE [LARGE SCALE GENOMIC DNA]</scope>
</reference>
<name>A0A4Y2KSW1_ARAVE</name>
<dbReference type="EMBL" id="BGPR01004986">
    <property type="protein sequence ID" value="GBN05634.1"/>
    <property type="molecule type" value="Genomic_DNA"/>
</dbReference>